<protein>
    <submittedName>
        <fullName evidence="1">Uncharacterized protein</fullName>
    </submittedName>
</protein>
<reference evidence="1 2" key="1">
    <citation type="submission" date="2015-12" db="EMBL/GenBank/DDBJ databases">
        <title>Draft genome sequence of Moniliophthora roreri, the causal agent of frosty pod rot of cacao.</title>
        <authorList>
            <person name="Aime M.C."/>
            <person name="Diaz-Valderrama J.R."/>
            <person name="Kijpornyongpan T."/>
            <person name="Phillips-Mora W."/>
        </authorList>
    </citation>
    <scope>NUCLEOTIDE SEQUENCE [LARGE SCALE GENOMIC DNA]</scope>
    <source>
        <strain evidence="1 2">MCA 2952</strain>
    </source>
</reference>
<dbReference type="AlphaFoldDB" id="A0A0W0G153"/>
<dbReference type="EMBL" id="LATX01001351">
    <property type="protein sequence ID" value="KTB42311.1"/>
    <property type="molecule type" value="Genomic_DNA"/>
</dbReference>
<comment type="caution">
    <text evidence="1">The sequence shown here is derived from an EMBL/GenBank/DDBJ whole genome shotgun (WGS) entry which is preliminary data.</text>
</comment>
<accession>A0A0W0G153</accession>
<sequence>MAKLGFKRCISDTSMMRFS</sequence>
<evidence type="ECO:0000313" key="2">
    <source>
        <dbReference type="Proteomes" id="UP000054988"/>
    </source>
</evidence>
<name>A0A0W0G153_MONRR</name>
<organism evidence="1 2">
    <name type="scientific">Moniliophthora roreri</name>
    <name type="common">Frosty pod rot fungus</name>
    <name type="synonym">Monilia roreri</name>
    <dbReference type="NCBI Taxonomy" id="221103"/>
    <lineage>
        <taxon>Eukaryota</taxon>
        <taxon>Fungi</taxon>
        <taxon>Dikarya</taxon>
        <taxon>Basidiomycota</taxon>
        <taxon>Agaricomycotina</taxon>
        <taxon>Agaricomycetes</taxon>
        <taxon>Agaricomycetidae</taxon>
        <taxon>Agaricales</taxon>
        <taxon>Marasmiineae</taxon>
        <taxon>Marasmiaceae</taxon>
        <taxon>Moniliophthora</taxon>
    </lineage>
</organism>
<proteinExistence type="predicted"/>
<gene>
    <name evidence="1" type="ORF">WG66_5111</name>
</gene>
<evidence type="ECO:0000313" key="1">
    <source>
        <dbReference type="EMBL" id="KTB42311.1"/>
    </source>
</evidence>
<dbReference type="Proteomes" id="UP000054988">
    <property type="component" value="Unassembled WGS sequence"/>
</dbReference>